<dbReference type="Proteomes" id="UP000033166">
    <property type="component" value="Chromosome I"/>
</dbReference>
<name>A0A0D6E027_9LACT</name>
<sequence length="380" mass="43378">MQHVFIIGSRGLPAKYGGFETFVEELVSHQQSDQIKYHVAQLSDSETGKHLTYKTADVFEVKVRNFGAANVIFYDRDAIIYAIRYIKANNITNPIFYILGNTLGAFIGHYVKLIHKIGGKLYVNPDGLEWKRSKWIKPIQVYLKYSEKKMAENADLIISDNQGIEDYLKAEYDHVTSKVIAYGTNDVVMAPGVAQPWLDKYGIQVGAYYLVVGRFVPENNYEVIIRNFMNSSTTHDLVIITNHLDDPYFEKLRQLTNFDQDKRIKFVGTVYDKEQLTAIRKHAFAYIHGHAVGGTNPGLLEAMSVTDLNLVFDVSFNRNVALDSALFWQIDTLTEVMSQAEMLKVEAIEGLAKKAKKIIAEKYTWDKIVDQYEELFLNES</sequence>
<evidence type="ECO:0000259" key="1">
    <source>
        <dbReference type="Pfam" id="PF09314"/>
    </source>
</evidence>
<evidence type="ECO:0000313" key="3">
    <source>
        <dbReference type="Proteomes" id="UP000033166"/>
    </source>
</evidence>
<proteinExistence type="predicted"/>
<dbReference type="InterPro" id="IPR015393">
    <property type="entry name" value="DUF1972"/>
</dbReference>
<dbReference type="HOGENOM" id="CLU_009583_3_0_9"/>
<dbReference type="EMBL" id="LN774769">
    <property type="protein sequence ID" value="CEN29396.1"/>
    <property type="molecule type" value="Genomic_DNA"/>
</dbReference>
<reference evidence="3" key="1">
    <citation type="submission" date="2015-01" db="EMBL/GenBank/DDBJ databases">
        <authorList>
            <person name="Andreevskaya M."/>
        </authorList>
    </citation>
    <scope>NUCLEOTIDE SEQUENCE [LARGE SCALE GENOMIC DNA]</scope>
    <source>
        <strain evidence="3">MKFS47</strain>
    </source>
</reference>
<organism evidence="2 3">
    <name type="scientific">Pseudolactococcus piscium MKFS47</name>
    <dbReference type="NCBI Taxonomy" id="297352"/>
    <lineage>
        <taxon>Bacteria</taxon>
        <taxon>Bacillati</taxon>
        <taxon>Bacillota</taxon>
        <taxon>Bacilli</taxon>
        <taxon>Lactobacillales</taxon>
        <taxon>Streptococcaceae</taxon>
        <taxon>Pseudolactococcus</taxon>
    </lineage>
</organism>
<dbReference type="SUPFAM" id="SSF53756">
    <property type="entry name" value="UDP-Glycosyltransferase/glycogen phosphorylase"/>
    <property type="match status" value="1"/>
</dbReference>
<evidence type="ECO:0000313" key="2">
    <source>
        <dbReference type="EMBL" id="CEN29396.1"/>
    </source>
</evidence>
<gene>
    <name evidence="2" type="ORF">LACPI_2196</name>
</gene>
<dbReference type="AlphaFoldDB" id="A0A0D6E027"/>
<dbReference type="PANTHER" id="PTHR46401:SF8">
    <property type="entry name" value="BLL6006 PROTEIN"/>
    <property type="match status" value="1"/>
</dbReference>
<dbReference type="Pfam" id="PF09314">
    <property type="entry name" value="DUF1972"/>
    <property type="match status" value="1"/>
</dbReference>
<keyword evidence="2" id="KW-0808">Transferase</keyword>
<accession>A0A0D6E027</accession>
<dbReference type="STRING" id="1364.LP2241_50523"/>
<dbReference type="PANTHER" id="PTHR46401">
    <property type="entry name" value="GLYCOSYLTRANSFERASE WBBK-RELATED"/>
    <property type="match status" value="1"/>
</dbReference>
<dbReference type="NCBIfam" id="NF046071">
    <property type="entry name" value="B1-4RhmsylTfaseCps2T"/>
    <property type="match status" value="1"/>
</dbReference>
<dbReference type="GO" id="GO:0016757">
    <property type="term" value="F:glycosyltransferase activity"/>
    <property type="evidence" value="ECO:0007669"/>
    <property type="project" value="TreeGrafter"/>
</dbReference>
<feature type="domain" description="DUF1972" evidence="1">
    <location>
        <begin position="1"/>
        <end position="185"/>
    </location>
</feature>
<dbReference type="KEGG" id="lpk:LACPI_2196"/>
<dbReference type="RefSeq" id="WP_047916375.1">
    <property type="nucleotide sequence ID" value="NZ_LN774769.1"/>
</dbReference>
<dbReference type="Gene3D" id="3.40.50.2000">
    <property type="entry name" value="Glycogen Phosphorylase B"/>
    <property type="match status" value="2"/>
</dbReference>
<protein>
    <submittedName>
        <fullName evidence="2">Alpha-D-GlcNAc alpha-1,2-L-rhamnosyltransferase</fullName>
    </submittedName>
</protein>